<dbReference type="Proteomes" id="UP001060215">
    <property type="component" value="Chromosome 9"/>
</dbReference>
<gene>
    <name evidence="1" type="ORF">LOK49_LG08G00823</name>
</gene>
<evidence type="ECO:0000313" key="1">
    <source>
        <dbReference type="EMBL" id="KAI8004155.1"/>
    </source>
</evidence>
<dbReference type="EMBL" id="CM045766">
    <property type="protein sequence ID" value="KAI8004155.1"/>
    <property type="molecule type" value="Genomic_DNA"/>
</dbReference>
<reference evidence="1 2" key="1">
    <citation type="journal article" date="2022" name="Plant J.">
        <title>Chromosome-level genome of Camellia lanceoleosa provides a valuable resource for understanding genome evolution and self-incompatibility.</title>
        <authorList>
            <person name="Gong W."/>
            <person name="Xiao S."/>
            <person name="Wang L."/>
            <person name="Liao Z."/>
            <person name="Chang Y."/>
            <person name="Mo W."/>
            <person name="Hu G."/>
            <person name="Li W."/>
            <person name="Zhao G."/>
            <person name="Zhu H."/>
            <person name="Hu X."/>
            <person name="Ji K."/>
            <person name="Xiang X."/>
            <person name="Song Q."/>
            <person name="Yuan D."/>
            <person name="Jin S."/>
            <person name="Zhang L."/>
        </authorList>
    </citation>
    <scope>NUCLEOTIDE SEQUENCE [LARGE SCALE GENOMIC DNA]</scope>
    <source>
        <strain evidence="1">SQ_2022a</strain>
    </source>
</reference>
<sequence length="177" mass="20096">MLRKRSRTTSKQALMADHGYSPSSKESYRKPISSIFSSPRMFTDTESELSSPTSILDSKPFSALRKPFRSDSHTTKTPKPEIQTHWDSRRVGLGLVDALSNEKSDPNQTQTSSEEEKKKTKNKKPPKRRRFGGLPGRGRGSELIYPTLYPKSLINLLCEKTFRLGPRSWGTDHCTCY</sequence>
<accession>A0ACC0GV30</accession>
<keyword evidence="2" id="KW-1185">Reference proteome</keyword>
<proteinExistence type="predicted"/>
<comment type="caution">
    <text evidence="1">The sequence shown here is derived from an EMBL/GenBank/DDBJ whole genome shotgun (WGS) entry which is preliminary data.</text>
</comment>
<organism evidence="1 2">
    <name type="scientific">Camellia lanceoleosa</name>
    <dbReference type="NCBI Taxonomy" id="1840588"/>
    <lineage>
        <taxon>Eukaryota</taxon>
        <taxon>Viridiplantae</taxon>
        <taxon>Streptophyta</taxon>
        <taxon>Embryophyta</taxon>
        <taxon>Tracheophyta</taxon>
        <taxon>Spermatophyta</taxon>
        <taxon>Magnoliopsida</taxon>
        <taxon>eudicotyledons</taxon>
        <taxon>Gunneridae</taxon>
        <taxon>Pentapetalae</taxon>
        <taxon>asterids</taxon>
        <taxon>Ericales</taxon>
        <taxon>Theaceae</taxon>
        <taxon>Camellia</taxon>
    </lineage>
</organism>
<evidence type="ECO:0000313" key="2">
    <source>
        <dbReference type="Proteomes" id="UP001060215"/>
    </source>
</evidence>
<name>A0ACC0GV30_9ERIC</name>
<protein>
    <submittedName>
        <fullName evidence="1">FCS-Like Zinc finger 8</fullName>
    </submittedName>
</protein>